<gene>
    <name evidence="2" type="ORF">D4L85_31945</name>
</gene>
<dbReference type="InterPro" id="IPR001254">
    <property type="entry name" value="Trypsin_dom"/>
</dbReference>
<evidence type="ECO:0000259" key="1">
    <source>
        <dbReference type="PROSITE" id="PS50240"/>
    </source>
</evidence>
<dbReference type="KEGG" id="chk:D4L85_31945"/>
<sequence length="278" mass="30243">MRLIGILTCLIFMNSVSLKNKVSGMIRHDVDIERYRELGRNPEFSCVGRYSSTATSDDYAAGVLIAEKWVLTASHFIGDSSVWMFGDKYYKSKRTIKHPKLEPGATERQWTGWDLVLIELTAPVTNVKPASRYYGTAEVGSIVIKIGYGYIGDGLHGMKSPRESERLGGQNTIDAAGGTFESRSFSSDVLIFDFDSPISNSSNKFGSADPLDLEVGGSKGDSGGGVFANYNSEWKLVGIVSGALNREIKYGSVAALARVSSANEWIDAVTNTSPRKPD</sequence>
<dbReference type="InterPro" id="IPR051333">
    <property type="entry name" value="CLIP_Serine_Protease"/>
</dbReference>
<dbReference type="Proteomes" id="UP000266183">
    <property type="component" value="Chromosome"/>
</dbReference>
<feature type="domain" description="Peptidase S1" evidence="1">
    <location>
        <begin position="21"/>
        <end position="271"/>
    </location>
</feature>
<dbReference type="GO" id="GO:0004252">
    <property type="term" value="F:serine-type endopeptidase activity"/>
    <property type="evidence" value="ECO:0007669"/>
    <property type="project" value="InterPro"/>
</dbReference>
<dbReference type="GO" id="GO:0006508">
    <property type="term" value="P:proteolysis"/>
    <property type="evidence" value="ECO:0007669"/>
    <property type="project" value="InterPro"/>
</dbReference>
<evidence type="ECO:0000313" key="3">
    <source>
        <dbReference type="Proteomes" id="UP000266183"/>
    </source>
</evidence>
<dbReference type="InterPro" id="IPR043504">
    <property type="entry name" value="Peptidase_S1_PA_chymotrypsin"/>
</dbReference>
<organism evidence="2 3">
    <name type="scientific">Chryseolinea soli</name>
    <dbReference type="NCBI Taxonomy" id="2321403"/>
    <lineage>
        <taxon>Bacteria</taxon>
        <taxon>Pseudomonadati</taxon>
        <taxon>Bacteroidota</taxon>
        <taxon>Cytophagia</taxon>
        <taxon>Cytophagales</taxon>
        <taxon>Fulvivirgaceae</taxon>
        <taxon>Chryseolinea</taxon>
    </lineage>
</organism>
<dbReference type="InterPro" id="IPR009003">
    <property type="entry name" value="Peptidase_S1_PA"/>
</dbReference>
<accession>A0A385SVQ8</accession>
<dbReference type="RefSeq" id="WP_119758165.1">
    <property type="nucleotide sequence ID" value="NZ_CP032382.1"/>
</dbReference>
<keyword evidence="3" id="KW-1185">Reference proteome</keyword>
<protein>
    <recommendedName>
        <fullName evidence="1">Peptidase S1 domain-containing protein</fullName>
    </recommendedName>
</protein>
<name>A0A385SVQ8_9BACT</name>
<dbReference type="PRINTS" id="PR00722">
    <property type="entry name" value="CHYMOTRYPSIN"/>
</dbReference>
<dbReference type="PANTHER" id="PTHR24260:SF136">
    <property type="entry name" value="GH08193P-RELATED"/>
    <property type="match status" value="1"/>
</dbReference>
<dbReference type="Pfam" id="PF00089">
    <property type="entry name" value="Trypsin"/>
    <property type="match status" value="1"/>
</dbReference>
<dbReference type="AlphaFoldDB" id="A0A385SVQ8"/>
<dbReference type="OrthoDB" id="9813836at2"/>
<evidence type="ECO:0000313" key="2">
    <source>
        <dbReference type="EMBL" id="AYB34912.1"/>
    </source>
</evidence>
<reference evidence="3" key="1">
    <citation type="submission" date="2018-09" db="EMBL/GenBank/DDBJ databases">
        <title>Chryseolinea sp. KIS68-18 isolated from soil.</title>
        <authorList>
            <person name="Weon H.-Y."/>
            <person name="Kwon S.-W."/>
            <person name="Lee S.A."/>
        </authorList>
    </citation>
    <scope>NUCLEOTIDE SEQUENCE [LARGE SCALE GENOMIC DNA]</scope>
    <source>
        <strain evidence="3">KIS68-18</strain>
    </source>
</reference>
<dbReference type="Gene3D" id="2.40.10.10">
    <property type="entry name" value="Trypsin-like serine proteases"/>
    <property type="match status" value="1"/>
</dbReference>
<dbReference type="PANTHER" id="PTHR24260">
    <property type="match status" value="1"/>
</dbReference>
<dbReference type="EMBL" id="CP032382">
    <property type="protein sequence ID" value="AYB34912.1"/>
    <property type="molecule type" value="Genomic_DNA"/>
</dbReference>
<dbReference type="InterPro" id="IPR001314">
    <property type="entry name" value="Peptidase_S1A"/>
</dbReference>
<dbReference type="SMART" id="SM00020">
    <property type="entry name" value="Tryp_SPc"/>
    <property type="match status" value="1"/>
</dbReference>
<dbReference type="PROSITE" id="PS50240">
    <property type="entry name" value="TRYPSIN_DOM"/>
    <property type="match status" value="1"/>
</dbReference>
<dbReference type="SUPFAM" id="SSF50494">
    <property type="entry name" value="Trypsin-like serine proteases"/>
    <property type="match status" value="1"/>
</dbReference>
<proteinExistence type="predicted"/>